<keyword evidence="3" id="KW-1185">Reference proteome</keyword>
<reference evidence="4" key="2">
    <citation type="submission" date="2020-10" db="UniProtKB">
        <authorList>
            <consortium name="WormBaseParasite"/>
        </authorList>
    </citation>
    <scope>IDENTIFICATION</scope>
</reference>
<keyword evidence="1" id="KW-0472">Membrane</keyword>
<evidence type="ECO:0000256" key="2">
    <source>
        <dbReference type="SAM" id="SignalP"/>
    </source>
</evidence>
<dbReference type="WBParaSite" id="Pan_g2768.t1">
    <property type="protein sequence ID" value="Pan_g2768.t1"/>
    <property type="gene ID" value="Pan_g2768"/>
</dbReference>
<dbReference type="Proteomes" id="UP000492821">
    <property type="component" value="Unassembled WGS sequence"/>
</dbReference>
<dbReference type="AlphaFoldDB" id="A0A7E4VSX1"/>
<evidence type="ECO:0000313" key="3">
    <source>
        <dbReference type="Proteomes" id="UP000492821"/>
    </source>
</evidence>
<feature type="transmembrane region" description="Helical" evidence="1">
    <location>
        <begin position="241"/>
        <end position="265"/>
    </location>
</feature>
<feature type="chain" id="PRO_5028961192" evidence="2">
    <location>
        <begin position="21"/>
        <end position="438"/>
    </location>
</feature>
<proteinExistence type="predicted"/>
<keyword evidence="1" id="KW-0812">Transmembrane</keyword>
<name>A0A7E4VSX1_PANRE</name>
<feature type="signal peptide" evidence="2">
    <location>
        <begin position="1"/>
        <end position="20"/>
    </location>
</feature>
<feature type="transmembrane region" description="Helical" evidence="1">
    <location>
        <begin position="409"/>
        <end position="432"/>
    </location>
</feature>
<organism evidence="3 4">
    <name type="scientific">Panagrellus redivivus</name>
    <name type="common">Microworm</name>
    <dbReference type="NCBI Taxonomy" id="6233"/>
    <lineage>
        <taxon>Eukaryota</taxon>
        <taxon>Metazoa</taxon>
        <taxon>Ecdysozoa</taxon>
        <taxon>Nematoda</taxon>
        <taxon>Chromadorea</taxon>
        <taxon>Rhabditida</taxon>
        <taxon>Tylenchina</taxon>
        <taxon>Panagrolaimomorpha</taxon>
        <taxon>Panagrolaimoidea</taxon>
        <taxon>Panagrolaimidae</taxon>
        <taxon>Panagrellus</taxon>
    </lineage>
</organism>
<keyword evidence="1" id="KW-1133">Transmembrane helix</keyword>
<sequence>MLKIYLHSLPILSIFACCHALKYAWVPPYKSKVSLIPDPKYHSFVQDILKTQGIIKNVTANDPVLRGCTSDYVFFAYIIKGQPRTEILTVFQEKTGEFLVNVTFNGTDLFVNEKHYVKTRWRIDEIMTEIIVEKHMLRTEVWSTLDEQGSVEFKPPEHEWVYITVGGYKCSEVKFKIVDGYAELVIERTDMAFPTEAYDDDLILPTTAVTTTAPTTLQSLENKIDDSESLKEKEVRKASTVTALICAAIAVLVLIAAALLSLVGCRLGRWHARKQALKKGHIKGKESFGSTTPDNVENKTTESAITPDSTKLLRTMPSGNEAFENASASIIKPSTKPRNHVQPKTPKEKDAKSLATKTACFLACHRPSRYPKKNIAADAINTETTIAAYRSPIIDKALCTVPSVSGNEVVFLFFFSVYTSVASVVAAVVEVIEKKLSS</sequence>
<dbReference type="PROSITE" id="PS51257">
    <property type="entry name" value="PROKAR_LIPOPROTEIN"/>
    <property type="match status" value="1"/>
</dbReference>
<keyword evidence="2" id="KW-0732">Signal</keyword>
<evidence type="ECO:0000313" key="4">
    <source>
        <dbReference type="WBParaSite" id="Pan_g2768.t1"/>
    </source>
</evidence>
<accession>A0A7E4VSX1</accession>
<evidence type="ECO:0000256" key="1">
    <source>
        <dbReference type="SAM" id="Phobius"/>
    </source>
</evidence>
<protein>
    <submittedName>
        <fullName evidence="4">Uncharacterized protein</fullName>
    </submittedName>
</protein>
<reference evidence="3" key="1">
    <citation type="journal article" date="2013" name="Genetics">
        <title>The draft genome and transcriptome of Panagrellus redivivus are shaped by the harsh demands of a free-living lifestyle.</title>
        <authorList>
            <person name="Srinivasan J."/>
            <person name="Dillman A.R."/>
            <person name="Macchietto M.G."/>
            <person name="Heikkinen L."/>
            <person name="Lakso M."/>
            <person name="Fracchia K.M."/>
            <person name="Antoshechkin I."/>
            <person name="Mortazavi A."/>
            <person name="Wong G."/>
            <person name="Sternberg P.W."/>
        </authorList>
    </citation>
    <scope>NUCLEOTIDE SEQUENCE [LARGE SCALE GENOMIC DNA]</scope>
    <source>
        <strain evidence="3">MT8872</strain>
    </source>
</reference>